<evidence type="ECO:0000313" key="3">
    <source>
        <dbReference type="Proteomes" id="UP000010798"/>
    </source>
</evidence>
<sequence>MGQGKRTHASQFWAVLALAACLASGHQARAGELKAGAAKAVLEATDAMVIGGGIGPGHLQGQEGELRASAVVIEGPDGGKACLVACDVLMIERDILDAAARKIAEKIGVPFDAVLINATHTHHAPTTCTIHGYEREEAFAQQVGEKAVEAAVAANARLAPVTFKFRRGEESSVGRNSRLLLADGTIYWVGALTDVVRPTGPFDPELPVLEFLRKDGKPEAVLFNHSTHTIGTISGAVRSPGFYGLAAQELEKERGGTFLFFEGASGSTHNLELKAAEAMTRIKTAVADTLDQATERPVARVVGKRKEITLRVRTFDEAKDDAAVVAYCTKRQPAPYHEKTIEIFREMRKRLAPQQGQERKTWVQAVVVGDVAMVGVPGEFFTHLGREIKLRSPYRDTFVFELANDYVGYIPDARAFDRGGYQVWTGLHSFLEKGSGEKIVETAVELLDELHDAPSLGR</sequence>
<dbReference type="AlphaFoldDB" id="L0DS30"/>
<keyword evidence="3" id="KW-1185">Reference proteome</keyword>
<feature type="signal peptide" evidence="1">
    <location>
        <begin position="1"/>
        <end position="30"/>
    </location>
</feature>
<dbReference type="PROSITE" id="PS51257">
    <property type="entry name" value="PROKAR_LIPOPROTEIN"/>
    <property type="match status" value="1"/>
</dbReference>
<dbReference type="Proteomes" id="UP000010798">
    <property type="component" value="Chromosome"/>
</dbReference>
<dbReference type="eggNOG" id="COG3356">
    <property type="taxonomic scope" value="Bacteria"/>
</dbReference>
<organism evidence="2 3">
    <name type="scientific">Singulisphaera acidiphila (strain ATCC BAA-1392 / DSM 18658 / VKM B-2454 / MOB10)</name>
    <dbReference type="NCBI Taxonomy" id="886293"/>
    <lineage>
        <taxon>Bacteria</taxon>
        <taxon>Pseudomonadati</taxon>
        <taxon>Planctomycetota</taxon>
        <taxon>Planctomycetia</taxon>
        <taxon>Isosphaerales</taxon>
        <taxon>Isosphaeraceae</taxon>
        <taxon>Singulisphaera</taxon>
    </lineage>
</organism>
<reference evidence="2 3" key="1">
    <citation type="submission" date="2012-02" db="EMBL/GenBank/DDBJ databases">
        <title>Complete sequence of chromosome of Singulisphaera acidiphila DSM 18658.</title>
        <authorList>
            <consortium name="US DOE Joint Genome Institute (JGI-PGF)"/>
            <person name="Lucas S."/>
            <person name="Copeland A."/>
            <person name="Lapidus A."/>
            <person name="Glavina del Rio T."/>
            <person name="Dalin E."/>
            <person name="Tice H."/>
            <person name="Bruce D."/>
            <person name="Goodwin L."/>
            <person name="Pitluck S."/>
            <person name="Peters L."/>
            <person name="Ovchinnikova G."/>
            <person name="Chertkov O."/>
            <person name="Kyrpides N."/>
            <person name="Mavromatis K."/>
            <person name="Ivanova N."/>
            <person name="Brettin T."/>
            <person name="Detter J.C."/>
            <person name="Han C."/>
            <person name="Larimer F."/>
            <person name="Land M."/>
            <person name="Hauser L."/>
            <person name="Markowitz V."/>
            <person name="Cheng J.-F."/>
            <person name="Hugenholtz P."/>
            <person name="Woyke T."/>
            <person name="Wu D."/>
            <person name="Tindall B."/>
            <person name="Pomrenke H."/>
            <person name="Brambilla E."/>
            <person name="Klenk H.-P."/>
            <person name="Eisen J.A."/>
        </authorList>
    </citation>
    <scope>NUCLEOTIDE SEQUENCE [LARGE SCALE GENOMIC DNA]</scope>
    <source>
        <strain evidence="3">ATCC BAA-1392 / DSM 18658 / VKM B-2454 / MOB10</strain>
    </source>
</reference>
<keyword evidence="1" id="KW-0732">Signal</keyword>
<protein>
    <submittedName>
        <fullName evidence="2">Neutral/alkaline non-lysosomal ceramidase</fullName>
    </submittedName>
</protein>
<dbReference type="KEGG" id="saci:Sinac_7160"/>
<dbReference type="OrthoDB" id="622550at2"/>
<evidence type="ECO:0000256" key="1">
    <source>
        <dbReference type="SAM" id="SignalP"/>
    </source>
</evidence>
<dbReference type="STRING" id="886293.Sinac_7160"/>
<proteinExistence type="predicted"/>
<gene>
    <name evidence="2" type="ordered locus">Sinac_7160</name>
</gene>
<dbReference type="HOGENOM" id="CLU_597033_0_0_0"/>
<dbReference type="EMBL" id="CP003364">
    <property type="protein sequence ID" value="AGA31211.1"/>
    <property type="molecule type" value="Genomic_DNA"/>
</dbReference>
<evidence type="ECO:0000313" key="2">
    <source>
        <dbReference type="EMBL" id="AGA31211.1"/>
    </source>
</evidence>
<name>L0DS30_SINAD</name>
<feature type="chain" id="PRO_5003940386" evidence="1">
    <location>
        <begin position="31"/>
        <end position="458"/>
    </location>
</feature>
<accession>L0DS30</accession>